<reference evidence="1" key="1">
    <citation type="submission" date="2021-02" db="EMBL/GenBank/DDBJ databases">
        <authorList>
            <person name="Nowell W R."/>
        </authorList>
    </citation>
    <scope>NUCLEOTIDE SEQUENCE</scope>
</reference>
<feature type="non-terminal residue" evidence="1">
    <location>
        <position position="1"/>
    </location>
</feature>
<sequence>SLERLQAYVSETIRIGTRFHVHDFSMFRNIDETYQMMEQLANFAAKKLLSEKGAFREEDFFPAVTKYVYYINMIL</sequence>
<comment type="caution">
    <text evidence="1">The sequence shown here is derived from an EMBL/GenBank/DDBJ whole genome shotgun (WGS) entry which is preliminary data.</text>
</comment>
<name>A0A820QAW4_9BILA</name>
<dbReference type="EMBL" id="CAJOBB010026994">
    <property type="protein sequence ID" value="CAF4419946.1"/>
    <property type="molecule type" value="Genomic_DNA"/>
</dbReference>
<protein>
    <submittedName>
        <fullName evidence="1">Uncharacterized protein</fullName>
    </submittedName>
</protein>
<dbReference type="AlphaFoldDB" id="A0A820QAW4"/>
<evidence type="ECO:0000313" key="1">
    <source>
        <dbReference type="EMBL" id="CAF4419946.1"/>
    </source>
</evidence>
<proteinExistence type="predicted"/>
<organism evidence="1 2">
    <name type="scientific">Adineta steineri</name>
    <dbReference type="NCBI Taxonomy" id="433720"/>
    <lineage>
        <taxon>Eukaryota</taxon>
        <taxon>Metazoa</taxon>
        <taxon>Spiralia</taxon>
        <taxon>Gnathifera</taxon>
        <taxon>Rotifera</taxon>
        <taxon>Eurotatoria</taxon>
        <taxon>Bdelloidea</taxon>
        <taxon>Adinetida</taxon>
        <taxon>Adinetidae</taxon>
        <taxon>Adineta</taxon>
    </lineage>
</organism>
<accession>A0A820QAW4</accession>
<dbReference type="Proteomes" id="UP000663868">
    <property type="component" value="Unassembled WGS sequence"/>
</dbReference>
<evidence type="ECO:0000313" key="2">
    <source>
        <dbReference type="Proteomes" id="UP000663868"/>
    </source>
</evidence>
<gene>
    <name evidence="1" type="ORF">KXQ929_LOCUS52125</name>
</gene>